<evidence type="ECO:0000256" key="3">
    <source>
        <dbReference type="ARBA" id="ARBA00022617"/>
    </source>
</evidence>
<keyword evidence="7" id="KW-0408">Iron</keyword>
<dbReference type="NCBIfam" id="TIGR01413">
    <property type="entry name" value="Dyp_perox_fam"/>
    <property type="match status" value="1"/>
</dbReference>
<dbReference type="EMBL" id="CP138584">
    <property type="protein sequence ID" value="WPH01055.1"/>
    <property type="molecule type" value="Genomic_DNA"/>
</dbReference>
<keyword evidence="5" id="KW-0732">Signal</keyword>
<proteinExistence type="inferred from homology"/>
<dbReference type="SUPFAM" id="SSF54909">
    <property type="entry name" value="Dimeric alpha+beta barrel"/>
    <property type="match status" value="1"/>
</dbReference>
<dbReference type="PANTHER" id="PTHR30521">
    <property type="entry name" value="DEFERROCHELATASE/PEROXIDASE"/>
    <property type="match status" value="1"/>
</dbReference>
<dbReference type="PANTHER" id="PTHR30521:SF4">
    <property type="entry name" value="DEFERROCHELATASE"/>
    <property type="match status" value="1"/>
</dbReference>
<reference evidence="11 12" key="1">
    <citation type="submission" date="2023-11" db="EMBL/GenBank/DDBJ databases">
        <title>An acidophilic fungus is an integral part of prey digestion in a carnivorous sundew plant.</title>
        <authorList>
            <person name="Tsai I.J."/>
        </authorList>
    </citation>
    <scope>NUCLEOTIDE SEQUENCE [LARGE SCALE GENOMIC DNA]</scope>
    <source>
        <strain evidence="11">169a</strain>
    </source>
</reference>
<dbReference type="InterPro" id="IPR011008">
    <property type="entry name" value="Dimeric_a/b-barrel"/>
</dbReference>
<evidence type="ECO:0000259" key="9">
    <source>
        <dbReference type="Pfam" id="PF20628"/>
    </source>
</evidence>
<name>A0AAQ3M540_9PEZI</name>
<feature type="domain" description="Dyp-type peroxidase C-terminal" evidence="9">
    <location>
        <begin position="233"/>
        <end position="388"/>
    </location>
</feature>
<dbReference type="InterPro" id="IPR048328">
    <property type="entry name" value="Dyp_perox_C"/>
</dbReference>
<sequence>MSNQKPLGDASFDNVQGDILKDGLPKLTESFLIFQILDNRVKDFCQKLPKVANEISGTSQVAQARQNIRNSKGTIVSHAQANIAFSFNGLQKMATVLKSIDLNTNDSAFEAGMKKTAASLNDPLGPNSSDPAYEPAFLAPEKIHGIILAAGDSIDSCHGKLDTIKGLFGGAIHETMPRIDGKVRPGNMKGHEHFGYLDGVSQPAIDGVDQAPPGQDTISPGVILCGRPGDDAGHPAWMTDGSFLCFRKLEQKVPEWNKFLVDASNQLGTWSKQLGARLIGRWESGCPVELQSEFDDVNIANDPNQINKFEFDPNNNFRCPLGAHIRKTNPRGDLGRNIVNRFRILRRGIPYGNEVDVDPTGSRGLLFVCYQSNLNTGFNFIQRQWANNAGFIGNGAGLDAIVGQDNNNKTVDMAGLFPQDASRTFAFSGINRFVIPRGGEYFFTPSITALKGTLATTK</sequence>
<keyword evidence="3" id="KW-0349">Heme</keyword>
<comment type="similarity">
    <text evidence="8">Belongs to the DyP-type peroxidase family.</text>
</comment>
<organism evidence="11 12">
    <name type="scientific">Acrodontium crateriforme</name>
    <dbReference type="NCBI Taxonomy" id="150365"/>
    <lineage>
        <taxon>Eukaryota</taxon>
        <taxon>Fungi</taxon>
        <taxon>Dikarya</taxon>
        <taxon>Ascomycota</taxon>
        <taxon>Pezizomycotina</taxon>
        <taxon>Dothideomycetes</taxon>
        <taxon>Dothideomycetidae</taxon>
        <taxon>Mycosphaerellales</taxon>
        <taxon>Teratosphaeriaceae</taxon>
        <taxon>Acrodontium</taxon>
    </lineage>
</organism>
<dbReference type="PROSITE" id="PS51404">
    <property type="entry name" value="DYP_PEROXIDASE"/>
    <property type="match status" value="1"/>
</dbReference>
<evidence type="ECO:0000256" key="8">
    <source>
        <dbReference type="ARBA" id="ARBA00025737"/>
    </source>
</evidence>
<feature type="domain" description="DyP dimeric alpha+beta barrel" evidence="10">
    <location>
        <begin position="14"/>
        <end position="185"/>
    </location>
</feature>
<keyword evidence="6" id="KW-0560">Oxidoreductase</keyword>
<protein>
    <recommendedName>
        <fullName evidence="13">Dyp-type peroxidase</fullName>
    </recommendedName>
</protein>
<dbReference type="AlphaFoldDB" id="A0AAQ3M540"/>
<dbReference type="GO" id="GO:0005829">
    <property type="term" value="C:cytosol"/>
    <property type="evidence" value="ECO:0007669"/>
    <property type="project" value="TreeGrafter"/>
</dbReference>
<dbReference type="GO" id="GO:0020037">
    <property type="term" value="F:heme binding"/>
    <property type="evidence" value="ECO:0007669"/>
    <property type="project" value="InterPro"/>
</dbReference>
<dbReference type="Pfam" id="PF21105">
    <property type="entry name" value="DyP_N"/>
    <property type="match status" value="1"/>
</dbReference>
<dbReference type="Proteomes" id="UP001303373">
    <property type="component" value="Chromosome 5"/>
</dbReference>
<evidence type="ECO:0000256" key="5">
    <source>
        <dbReference type="ARBA" id="ARBA00022729"/>
    </source>
</evidence>
<dbReference type="InterPro" id="IPR049509">
    <property type="entry name" value="DyP_N"/>
</dbReference>
<comment type="cofactor">
    <cofactor evidence="1">
        <name>heme b</name>
        <dbReference type="ChEBI" id="CHEBI:60344"/>
    </cofactor>
</comment>
<evidence type="ECO:0000259" key="10">
    <source>
        <dbReference type="Pfam" id="PF21105"/>
    </source>
</evidence>
<dbReference type="InterPro" id="IPR006314">
    <property type="entry name" value="Dyp_peroxidase"/>
</dbReference>
<evidence type="ECO:0000313" key="12">
    <source>
        <dbReference type="Proteomes" id="UP001303373"/>
    </source>
</evidence>
<keyword evidence="12" id="KW-1185">Reference proteome</keyword>
<evidence type="ECO:0000256" key="6">
    <source>
        <dbReference type="ARBA" id="ARBA00023002"/>
    </source>
</evidence>
<accession>A0AAQ3M540</accession>
<keyword evidence="4" id="KW-0479">Metal-binding</keyword>
<evidence type="ECO:0000256" key="4">
    <source>
        <dbReference type="ARBA" id="ARBA00022723"/>
    </source>
</evidence>
<dbReference type="GO" id="GO:0046872">
    <property type="term" value="F:metal ion binding"/>
    <property type="evidence" value="ECO:0007669"/>
    <property type="project" value="UniProtKB-KW"/>
</dbReference>
<dbReference type="Pfam" id="PF20628">
    <property type="entry name" value="Dyp_perox_C"/>
    <property type="match status" value="1"/>
</dbReference>
<evidence type="ECO:0000313" key="11">
    <source>
        <dbReference type="EMBL" id="WPH01055.1"/>
    </source>
</evidence>
<dbReference type="GO" id="GO:0004601">
    <property type="term" value="F:peroxidase activity"/>
    <property type="evidence" value="ECO:0007669"/>
    <property type="project" value="UniProtKB-KW"/>
</dbReference>
<keyword evidence="2" id="KW-0575">Peroxidase</keyword>
<evidence type="ECO:0000256" key="7">
    <source>
        <dbReference type="ARBA" id="ARBA00023004"/>
    </source>
</evidence>
<evidence type="ECO:0000256" key="2">
    <source>
        <dbReference type="ARBA" id="ARBA00022559"/>
    </source>
</evidence>
<gene>
    <name evidence="11" type="ORF">R9X50_00389000</name>
</gene>
<evidence type="ECO:0000256" key="1">
    <source>
        <dbReference type="ARBA" id="ARBA00001970"/>
    </source>
</evidence>
<evidence type="ECO:0008006" key="13">
    <source>
        <dbReference type="Google" id="ProtNLM"/>
    </source>
</evidence>